<dbReference type="Gene3D" id="1.10.1080.10">
    <property type="entry name" value="Glutathione Synthetase, Chain A, domain 3"/>
    <property type="match status" value="1"/>
</dbReference>
<feature type="domain" description="Glutathione synthase substrate-binding" evidence="14">
    <location>
        <begin position="521"/>
        <end position="624"/>
    </location>
</feature>
<evidence type="ECO:0000256" key="13">
    <source>
        <dbReference type="ARBA" id="ARBA00048871"/>
    </source>
</evidence>
<dbReference type="SUPFAM" id="SSF56059">
    <property type="entry name" value="Glutathione synthetase ATP-binding domain-like"/>
    <property type="match status" value="2"/>
</dbReference>
<dbReference type="EC" id="6.3.2.3" evidence="4"/>
<evidence type="ECO:0000313" key="15">
    <source>
        <dbReference type="EMBL" id="CAF0725771.1"/>
    </source>
</evidence>
<organism evidence="15 16">
    <name type="scientific">Adineta steineri</name>
    <dbReference type="NCBI Taxonomy" id="433720"/>
    <lineage>
        <taxon>Eukaryota</taxon>
        <taxon>Metazoa</taxon>
        <taxon>Spiralia</taxon>
        <taxon>Gnathifera</taxon>
        <taxon>Rotifera</taxon>
        <taxon>Eurotatoria</taxon>
        <taxon>Bdelloidea</taxon>
        <taxon>Adinetida</taxon>
        <taxon>Adinetidae</taxon>
        <taxon>Adineta</taxon>
    </lineage>
</organism>
<proteinExistence type="inferred from homology"/>
<dbReference type="GO" id="GO:0046872">
    <property type="term" value="F:metal ion binding"/>
    <property type="evidence" value="ECO:0007669"/>
    <property type="project" value="UniProtKB-KW"/>
</dbReference>
<dbReference type="InterPro" id="IPR014042">
    <property type="entry name" value="Glutathione_synthase_a-hlx"/>
</dbReference>
<dbReference type="GO" id="GO:0006396">
    <property type="term" value="P:RNA processing"/>
    <property type="evidence" value="ECO:0007669"/>
    <property type="project" value="InterPro"/>
</dbReference>
<dbReference type="InterPro" id="IPR037013">
    <property type="entry name" value="GSH-S_sub-bd_sf"/>
</dbReference>
<dbReference type="InterPro" id="IPR005615">
    <property type="entry name" value="Glutathione_synthase"/>
</dbReference>
<evidence type="ECO:0000256" key="6">
    <source>
        <dbReference type="ARBA" id="ARBA00022598"/>
    </source>
</evidence>
<comment type="pathway">
    <text evidence="2">Sulfur metabolism; glutathione biosynthesis; glutathione from L-cysteine and L-glutamate: step 2/2.</text>
</comment>
<dbReference type="Pfam" id="PF03917">
    <property type="entry name" value="GSH_synth_ATP"/>
    <property type="match status" value="2"/>
</dbReference>
<evidence type="ECO:0000256" key="2">
    <source>
        <dbReference type="ARBA" id="ARBA00004965"/>
    </source>
</evidence>
<comment type="cofactor">
    <cofactor evidence="1">
        <name>Mg(2+)</name>
        <dbReference type="ChEBI" id="CHEBI:18420"/>
    </cofactor>
</comment>
<protein>
    <recommendedName>
        <fullName evidence="5">Glutathione synthetase</fullName>
        <ecNumber evidence="4">6.3.2.3</ecNumber>
    </recommendedName>
    <alternativeName>
        <fullName evidence="12">Glutathione synthase</fullName>
    </alternativeName>
</protein>
<accession>A0A813MQ01</accession>
<keyword evidence="11" id="KW-0460">Magnesium</keyword>
<dbReference type="SUPFAM" id="SSF52440">
    <property type="entry name" value="PreATP-grasp domain"/>
    <property type="match status" value="1"/>
</dbReference>
<evidence type="ECO:0000256" key="1">
    <source>
        <dbReference type="ARBA" id="ARBA00001946"/>
    </source>
</evidence>
<dbReference type="EMBL" id="CAJNOE010000012">
    <property type="protein sequence ID" value="CAF0725771.1"/>
    <property type="molecule type" value="Genomic_DNA"/>
</dbReference>
<evidence type="ECO:0000256" key="10">
    <source>
        <dbReference type="ARBA" id="ARBA00022840"/>
    </source>
</evidence>
<dbReference type="PANTHER" id="PTHR11130">
    <property type="entry name" value="GLUTATHIONE SYNTHETASE"/>
    <property type="match status" value="1"/>
</dbReference>
<dbReference type="AlphaFoldDB" id="A0A813MQ01"/>
<dbReference type="GO" id="GO:0005524">
    <property type="term" value="F:ATP binding"/>
    <property type="evidence" value="ECO:0007669"/>
    <property type="project" value="UniProtKB-KW"/>
</dbReference>
<evidence type="ECO:0000256" key="5">
    <source>
        <dbReference type="ARBA" id="ARBA00020821"/>
    </source>
</evidence>
<evidence type="ECO:0000256" key="12">
    <source>
        <dbReference type="ARBA" id="ARBA00030403"/>
    </source>
</evidence>
<name>A0A813MQ01_9BILA</name>
<keyword evidence="9" id="KW-0547">Nucleotide-binding</keyword>
<dbReference type="Gene3D" id="3.30.470.20">
    <property type="entry name" value="ATP-grasp fold, B domain"/>
    <property type="match status" value="2"/>
</dbReference>
<dbReference type="InterPro" id="IPR004887">
    <property type="entry name" value="GSH_synth_subst-bd"/>
</dbReference>
<evidence type="ECO:0000256" key="4">
    <source>
        <dbReference type="ARBA" id="ARBA00012214"/>
    </source>
</evidence>
<keyword evidence="10" id="KW-0067">ATP-binding</keyword>
<evidence type="ECO:0000256" key="8">
    <source>
        <dbReference type="ARBA" id="ARBA00022723"/>
    </source>
</evidence>
<gene>
    <name evidence="15" type="ORF">IZO911_LOCUS2399</name>
</gene>
<evidence type="ECO:0000256" key="11">
    <source>
        <dbReference type="ARBA" id="ARBA00022842"/>
    </source>
</evidence>
<keyword evidence="8" id="KW-0479">Metal-binding</keyword>
<dbReference type="GO" id="GO:0043295">
    <property type="term" value="F:glutathione binding"/>
    <property type="evidence" value="ECO:0007669"/>
    <property type="project" value="TreeGrafter"/>
</dbReference>
<dbReference type="GO" id="GO:0004363">
    <property type="term" value="F:glutathione synthase activity"/>
    <property type="evidence" value="ECO:0007669"/>
    <property type="project" value="UniProtKB-EC"/>
</dbReference>
<comment type="caution">
    <text evidence="15">The sequence shown here is derived from an EMBL/GenBank/DDBJ whole genome shotgun (WGS) entry which is preliminary data.</text>
</comment>
<dbReference type="GO" id="GO:0005829">
    <property type="term" value="C:cytosol"/>
    <property type="evidence" value="ECO:0007669"/>
    <property type="project" value="TreeGrafter"/>
</dbReference>
<dbReference type="Gene3D" id="3.40.50.1760">
    <property type="entry name" value="Glutathione synthase, substrate-binding domain superfamily, eukaryotic"/>
    <property type="match status" value="2"/>
</dbReference>
<feature type="domain" description="Glutathione synthase substrate-binding" evidence="14">
    <location>
        <begin position="216"/>
        <end position="319"/>
    </location>
</feature>
<evidence type="ECO:0000256" key="3">
    <source>
        <dbReference type="ARBA" id="ARBA00010385"/>
    </source>
</evidence>
<sequence length="801" mass="92536">MEDDATALNTSLKNIVYTLDRNKLNAECQRWAFANGKCFVQYYFTQNDDLNNDSNVIPYPFTIYPSPYSRNEYEKACQIQYGINKLIHRLAIDINLMDSVFQNLIECDPFIRRLRNIYNHIQQLPYRNVAETCIIRTDYMLQQMNTLTDKTKLRLIEINTISIGLGAAAKLMHAWHKKFLTQVRPDLVSQLPENESHDIIIDTLFESWKIYNKPKAIILLIKTEREFNIGDQMLIEQGLLLRESSSSLLVKQVTFIDVCQNCSLNPEGILYFNDFEVALVYYRSAYDPKHFYNEKIWQGYIMLESSRAIKCPSLRYHLAGTKCFQLALMNKTFLKEVFQENEQYIKDLQDITEEMFTIDQAVNDPLVLQRILDTPESFYLKQSREGGGNVYCGSKLKERIDQIITDKQSNRYFLMSRIYAPIYSSLIRSSITKNNENSLCEKEINGELGIFGSLISQNDTVIYERMGGSLFRSKPTINIEGGIASGQGYIDSILLLPENESHDIIIDTLFESWKIYNKPKAIILLIKTEREFNIGDQMLIEQGLLLRESSSSLLVKQVTFIDVCQNCSLNLEGILYFNDFEVALVYYRSAYDPKHFYNEKIWQAYIMLESSRAIKCPSLRYHLAGMKCFQLALMNKTFLKEVFQENEQHIKDLQDITEEMFTIDQAVNDPLVLQRILDTPESFYLKQSREGGGNVYCGSKLKERIDQIITDKQSNRYFLMSRIYAPIYSSLIRSSITKNNENSLCEKEINGELGIFGSLISQNDTVIYERMGGSLFRSKPTINIEGGIASGQGYIDSILLV</sequence>
<dbReference type="UniPathway" id="UPA00142">
    <property type="reaction ID" value="UER00210"/>
</dbReference>
<evidence type="ECO:0000313" key="16">
    <source>
        <dbReference type="Proteomes" id="UP000663860"/>
    </source>
</evidence>
<evidence type="ECO:0000256" key="7">
    <source>
        <dbReference type="ARBA" id="ARBA00022684"/>
    </source>
</evidence>
<dbReference type="InterPro" id="IPR014049">
    <property type="entry name" value="Glutathione_synthase_N_euk"/>
</dbReference>
<dbReference type="InterPro" id="IPR014709">
    <property type="entry name" value="Glutathione_synthase_C_euk"/>
</dbReference>
<keyword evidence="7" id="KW-0317">Glutathione biosynthesis</keyword>
<evidence type="ECO:0000256" key="9">
    <source>
        <dbReference type="ARBA" id="ARBA00022741"/>
    </source>
</evidence>
<dbReference type="InterPro" id="IPR016185">
    <property type="entry name" value="PreATP-grasp_dom_sf"/>
</dbReference>
<comment type="similarity">
    <text evidence="3">Belongs to the eukaryotic GSH synthase family.</text>
</comment>
<dbReference type="Proteomes" id="UP000663860">
    <property type="component" value="Unassembled WGS sequence"/>
</dbReference>
<dbReference type="Pfam" id="PF03199">
    <property type="entry name" value="GSH_synthase"/>
    <property type="match status" value="2"/>
</dbReference>
<reference evidence="15" key="1">
    <citation type="submission" date="2021-02" db="EMBL/GenBank/DDBJ databases">
        <authorList>
            <person name="Nowell W R."/>
        </authorList>
    </citation>
    <scope>NUCLEOTIDE SEQUENCE</scope>
</reference>
<comment type="catalytic activity">
    <reaction evidence="13">
        <text>gamma-L-glutamyl-L-cysteine + glycine + ATP = glutathione + ADP + phosphate + H(+)</text>
        <dbReference type="Rhea" id="RHEA:13557"/>
        <dbReference type="ChEBI" id="CHEBI:15378"/>
        <dbReference type="ChEBI" id="CHEBI:30616"/>
        <dbReference type="ChEBI" id="CHEBI:43474"/>
        <dbReference type="ChEBI" id="CHEBI:57305"/>
        <dbReference type="ChEBI" id="CHEBI:57925"/>
        <dbReference type="ChEBI" id="CHEBI:58173"/>
        <dbReference type="ChEBI" id="CHEBI:456216"/>
        <dbReference type="EC" id="6.3.2.3"/>
    </reaction>
    <physiologicalReaction direction="left-to-right" evidence="13">
        <dbReference type="Rhea" id="RHEA:13558"/>
    </physiologicalReaction>
</comment>
<keyword evidence="6" id="KW-0436">Ligase</keyword>
<dbReference type="Gene3D" id="3.30.1490.80">
    <property type="match status" value="1"/>
</dbReference>
<dbReference type="PANTHER" id="PTHR11130:SF0">
    <property type="entry name" value="GLUTATHIONE SYNTHETASE"/>
    <property type="match status" value="1"/>
</dbReference>
<dbReference type="InterPro" id="IPR003107">
    <property type="entry name" value="HAT"/>
</dbReference>
<dbReference type="Gene3D" id="3.30.1490.50">
    <property type="match status" value="2"/>
</dbReference>
<dbReference type="SMART" id="SM00386">
    <property type="entry name" value="HAT"/>
    <property type="match status" value="2"/>
</dbReference>
<evidence type="ECO:0000259" key="14">
    <source>
        <dbReference type="Pfam" id="PF03199"/>
    </source>
</evidence>